<dbReference type="NCBIfam" id="NF033679">
    <property type="entry name" value="DNRLRE_dom"/>
    <property type="match status" value="1"/>
</dbReference>
<feature type="domain" description="Carbohydrate-binding module family 96" evidence="5">
    <location>
        <begin position="46"/>
        <end position="197"/>
    </location>
</feature>
<evidence type="ECO:0000256" key="1">
    <source>
        <dbReference type="ARBA" id="ARBA00004613"/>
    </source>
</evidence>
<dbReference type="InterPro" id="IPR045351">
    <property type="entry name" value="DUF6531"/>
</dbReference>
<dbReference type="GO" id="GO:0005576">
    <property type="term" value="C:extracellular region"/>
    <property type="evidence" value="ECO:0007669"/>
    <property type="project" value="UniProtKB-SubCell"/>
</dbReference>
<reference evidence="6" key="2">
    <citation type="submission" date="2020-02" db="EMBL/GenBank/DDBJ databases">
        <authorList>
            <person name="Littmann E."/>
            <person name="Sorbara M."/>
        </authorList>
    </citation>
    <scope>NUCLEOTIDE SEQUENCE</scope>
    <source>
        <strain evidence="6">MSK.11.9</strain>
    </source>
</reference>
<sequence>MEFQVEIGTESSVIKVVSDREWMQDTERVYPIVIDPMTETSKTKGNIEDTYVFTGGNVPENPGNVYAYGSFVVGRSDELGKMRALLRFRDLPDIGKGSIIYGATMYIWQFEYSSYSNPELPLLAYEVKNSWDEKSVRWGNQPAVDGAILDYKKVKQVINGNTVSITPIGFNVTRLVRQWYNTGKNYGIMVKSKYEDDENLANRAYARFYASDSPSISSEQFPSGVFYYRNVNGLEDYQSYHEQSAGRAGIGYTNDFTGNVVWSHLDVATEGGPMTTEIRHVYNSSEADTSSRMGYGWRLSSQQELKESGIKDYPYVYADVKSISKSLKKRGSGSKMEP</sequence>
<accession>A0AB36DFL2</accession>
<comment type="caution">
    <text evidence="6">The sequence shown here is derived from an EMBL/GenBank/DDBJ whole genome shotgun (WGS) entry which is preliminary data.</text>
</comment>
<evidence type="ECO:0000313" key="7">
    <source>
        <dbReference type="Proteomes" id="UP001296581"/>
    </source>
</evidence>
<gene>
    <name evidence="6" type="ORF">G4981_07490</name>
</gene>
<keyword evidence="3" id="KW-0732">Signal</keyword>
<evidence type="ECO:0000256" key="2">
    <source>
        <dbReference type="ARBA" id="ARBA00022525"/>
    </source>
</evidence>
<proteinExistence type="predicted"/>
<evidence type="ECO:0000259" key="4">
    <source>
        <dbReference type="Pfam" id="PF20148"/>
    </source>
</evidence>
<keyword evidence="2" id="KW-0964">Secreted</keyword>
<feature type="domain" description="DUF6531" evidence="4">
    <location>
        <begin position="256"/>
        <end position="317"/>
    </location>
</feature>
<dbReference type="RefSeq" id="WP_173903554.1">
    <property type="nucleotide sequence ID" value="NZ_JAAIRY010000010.1"/>
</dbReference>
<name>A0AB36DFL2_MEDGN</name>
<evidence type="ECO:0000256" key="3">
    <source>
        <dbReference type="ARBA" id="ARBA00022729"/>
    </source>
</evidence>
<reference evidence="6" key="1">
    <citation type="journal article" date="2020" name="Cell Host Microbe">
        <title>Functional and Genomic Variation between Human-Derived Isolates of Lachnospiraceae Reveals Inter- and Intra-Species Diversity.</title>
        <authorList>
            <person name="Sorbara M.T."/>
            <person name="Littmann E.R."/>
            <person name="Fontana E."/>
            <person name="Moody T.U."/>
            <person name="Kohout C.E."/>
            <person name="Gjonbalaj M."/>
            <person name="Eaton V."/>
            <person name="Seok R."/>
            <person name="Leiner I.M."/>
            <person name="Pamer E.G."/>
        </authorList>
    </citation>
    <scope>NUCLEOTIDE SEQUENCE</scope>
    <source>
        <strain evidence="6">MSK.11.9</strain>
    </source>
</reference>
<dbReference type="AlphaFoldDB" id="A0AB36DFL2"/>
<dbReference type="EMBL" id="JAAIRY010000010">
    <property type="protein sequence ID" value="NSI65116.1"/>
    <property type="molecule type" value="Genomic_DNA"/>
</dbReference>
<evidence type="ECO:0000313" key="6">
    <source>
        <dbReference type="EMBL" id="NSI65116.1"/>
    </source>
</evidence>
<evidence type="ECO:0000259" key="5">
    <source>
        <dbReference type="Pfam" id="PF24517"/>
    </source>
</evidence>
<organism evidence="6 7">
    <name type="scientific">Mediterraneibacter gnavus</name>
    <name type="common">Ruminococcus gnavus</name>
    <dbReference type="NCBI Taxonomy" id="33038"/>
    <lineage>
        <taxon>Bacteria</taxon>
        <taxon>Bacillati</taxon>
        <taxon>Bacillota</taxon>
        <taxon>Clostridia</taxon>
        <taxon>Lachnospirales</taxon>
        <taxon>Lachnospiraceae</taxon>
        <taxon>Mediterraneibacter</taxon>
    </lineage>
</organism>
<dbReference type="InterPro" id="IPR055372">
    <property type="entry name" value="CBM96"/>
</dbReference>
<dbReference type="Proteomes" id="UP001296581">
    <property type="component" value="Unassembled WGS sequence"/>
</dbReference>
<dbReference type="Pfam" id="PF24517">
    <property type="entry name" value="CBM96"/>
    <property type="match status" value="1"/>
</dbReference>
<protein>
    <submittedName>
        <fullName evidence="6">DNRLRE domain-containing protein</fullName>
    </submittedName>
</protein>
<comment type="subcellular location">
    <subcellularLocation>
        <location evidence="1">Secreted</location>
    </subcellularLocation>
</comment>
<dbReference type="Pfam" id="PF20148">
    <property type="entry name" value="DUF6531"/>
    <property type="match status" value="1"/>
</dbReference>